<keyword evidence="3" id="KW-1185">Reference proteome</keyword>
<feature type="compositionally biased region" description="Acidic residues" evidence="1">
    <location>
        <begin position="505"/>
        <end position="514"/>
    </location>
</feature>
<feature type="compositionally biased region" description="Low complexity" evidence="1">
    <location>
        <begin position="622"/>
        <end position="633"/>
    </location>
</feature>
<dbReference type="OrthoDB" id="10339996at2759"/>
<dbReference type="EMBL" id="MU001707">
    <property type="protein sequence ID" value="KAF2452577.1"/>
    <property type="molecule type" value="Genomic_DNA"/>
</dbReference>
<feature type="region of interest" description="Disordered" evidence="1">
    <location>
        <begin position="225"/>
        <end position="289"/>
    </location>
</feature>
<feature type="compositionally biased region" description="Polar residues" evidence="1">
    <location>
        <begin position="266"/>
        <end position="285"/>
    </location>
</feature>
<feature type="region of interest" description="Disordered" evidence="1">
    <location>
        <begin position="2079"/>
        <end position="2170"/>
    </location>
</feature>
<feature type="region of interest" description="Disordered" evidence="1">
    <location>
        <begin position="2190"/>
        <end position="2209"/>
    </location>
</feature>
<feature type="compositionally biased region" description="Polar residues" evidence="1">
    <location>
        <begin position="883"/>
        <end position="909"/>
    </location>
</feature>
<feature type="compositionally biased region" description="Basic and acidic residues" evidence="1">
    <location>
        <begin position="1327"/>
        <end position="1337"/>
    </location>
</feature>
<feature type="compositionally biased region" description="Polar residues" evidence="1">
    <location>
        <begin position="2051"/>
        <end position="2062"/>
    </location>
</feature>
<feature type="compositionally biased region" description="Low complexity" evidence="1">
    <location>
        <begin position="252"/>
        <end position="265"/>
    </location>
</feature>
<dbReference type="Proteomes" id="UP000799766">
    <property type="component" value="Unassembled WGS sequence"/>
</dbReference>
<evidence type="ECO:0000313" key="2">
    <source>
        <dbReference type="EMBL" id="KAF2452577.1"/>
    </source>
</evidence>
<sequence length="2209" mass="240406">MLTSTPENNTDGGTLAGVVGSHRDTALPPEVIHALVQRTGALHAQLRELQRRWYPEDYRPEGEDIAGGGEASMLLPGAAPTAELARPLLMQSSSHLATPPSSTTLPAAIDANEKEDDIGTVLSDLARLVSEVGEFTHTPIRVITSSSPFPHSCRARADASSSPLQRSQHAHDLLKRRLLSPRKAQGDPTRPWVNVEGTDASTDDVSEITTGTAAEKREDLAAKAPAYLGQKDEVPPTSPRPGYRELRGSTDVGSPPSVPSAGPLSTVSPSGRNLRFSTTPATGGNSPRAWRRDFSLRRAALLHRRSLLPAVGGDGDGGSAAAGSASVSEFGARCGSRSDHATSVDNDEEYEILFSGTLPSTPITCTGTETDPKARTKVDREWDGKSGWLRRNDRENDDDAVMQDRAEAEAEASAKDMLMGGLATAPDVKVRRSSGRVAVLKSKDDKTSLKQAHEGVTGTACINSEDHDTEKEDARQEHMQDTASYSIHSSTEQVQSSPPTMSTGDVDEDGEDMVIDLLSNSSRYPRPTIARETDFSDDGRPLHSHSCWRPGSEPRSGPVDGNEIIVLQSPHTPDPGPTQPEPTVEAQQPPVPTILDSSLTSFPVNVCVRDASPLFVPGGGSDSSTSPLSTPPSQFAPSTESKNEADPPNSATSAFEAVGTAETYFLDGEYANALLATPSAGKNERQERLRRRNSVKDGPRLTLGMALATIEASKTDAASRDENEEIGEYEDTKARWASSEGEDVVGIVQVGSESSKGKRKILSESKAVHDEEPQKMAEGSQYMPGQHNGPAFTNQQENTATARAVGPPEPRQDVAAPNPSRDLDALTSPLDEPRLPPILSPAKDKWGFSITQSGASTDAGEHPLAESTGSRTSDAIYALSESLTPQTHTGKSNPNSPKMLSDATATRASAQDPELELVTRGFTTQTASNNSMTLEREAPEGGEGKDVVGAFINWIMHSNDGCWKHAPTKHLLGNIEIRALDHLRLSVAEEEGIKEGLRVWAWARKSHASGTRSSPTTSARAPPSQAAAERMFEDAVFVGEPRDSYYCRLAPNGQGDSSWVVMVGSGLLPDKGDLQDEDTPRRCDGVALTTPLTVIPRTLNLEHALIGTETSATVYIFIVIPASERAKLDECIRRALGEDQKADLMVTALGEPRVRTRGQRGEGKLSKPECPDSTVNHRLLFIPPSTLRMWKVDFTCLVRRVNDRLLVGSGACIQAVCCGFPGRRTGIWSVLEMSWRASAAERNNVARECSECAKRLAVGEGSILPSKTSSTQECEILLSPPWRSPKSELLPPADDQSAVRGVASLRQRRRLMDIASEAVPFAELPLPDERVDRDQPRARGAAPEDWLMTRSSDDNDATAEGMHSPNIPPAESDAPQIKRSPSESPSVEMLPPEEDRQVEADAPRKDKGKGVAHADERPALISISDTSEIPQISINTDSDMPIAAAPTSLLPLASNGTDEECADEIRTIRDFITEHDIPPAFLDSVGPSDYSERLHQFNPGQWVDDVVLRRILLHITAGLRYSVVDSLHLDISRPETLLPHLPDRHEFDGTILPFSVNFADQTAHAGKNHWVVAVLDWSEGMFTGYGIHRNLVKTWANVVGAALCRRLGHATQPLGANDDATCALLCANAVEQHLDAFPKNIALSPVQLRARYFRMLLEAWVAPAQQAMLAGAATTQAEAIPLAKVRSEESTPVPELKLKKYTCVCDTPDAPGVHTCMETDVRSLGKESGNAELFLQALRAEDGNMPDRRARLIQMIMQCSAEHIGPALLEQFPHIFQGFLPDSQPDNEFGRRMFSLLERLERINTHTQASAFARRVTLVELARVFEAELLRTKKDLHGERAKRIRACKYKMEKPPDNKDKRAHAETRALQKMFNGLSADDPRCKKGKWAAVKRQLKQGQTLRFLASRLGTWVLAVLPGDSIKPKAVYPTAKKCFRLFCKDIQPSDYDNMTADRALFFTCWLPLLRPELPRLSSVDSRLLQPIVEAAGAAPAPLSQPYHALPAAAFHSVETAGPSLRNIRPKRAGEGDDTFGAQRKRLRTKLEGPPHFEQQAHVQSSPASPTFNGMYKSVQPPTYSNANYYLTPYQHDPTNPQYAPYASHSHHPHQGVPLQDFQQYQLPPPPQPVATPSPPPPPLCAMMPQQGSAKSNGEEKEPWMEKAGPAPTPAGPVSQFSLERQKRMLSMENEKMTWSLKRAGTRNRKVYGKSNTGL</sequence>
<feature type="compositionally biased region" description="Pro residues" evidence="1">
    <location>
        <begin position="2117"/>
        <end position="2134"/>
    </location>
</feature>
<feature type="region of interest" description="Disordered" evidence="1">
    <location>
        <begin position="464"/>
        <end position="597"/>
    </location>
</feature>
<organism evidence="2 3">
    <name type="scientific">Lineolata rhizophorae</name>
    <dbReference type="NCBI Taxonomy" id="578093"/>
    <lineage>
        <taxon>Eukaryota</taxon>
        <taxon>Fungi</taxon>
        <taxon>Dikarya</taxon>
        <taxon>Ascomycota</taxon>
        <taxon>Pezizomycotina</taxon>
        <taxon>Dothideomycetes</taxon>
        <taxon>Dothideomycetes incertae sedis</taxon>
        <taxon>Lineolatales</taxon>
        <taxon>Lineolataceae</taxon>
        <taxon>Lineolata</taxon>
    </lineage>
</organism>
<feature type="region of interest" description="Disordered" evidence="1">
    <location>
        <begin position="1326"/>
        <end position="1413"/>
    </location>
</feature>
<feature type="compositionally biased region" description="Basic and acidic residues" evidence="1">
    <location>
        <begin position="529"/>
        <end position="541"/>
    </location>
</feature>
<evidence type="ECO:0000313" key="3">
    <source>
        <dbReference type="Proteomes" id="UP000799766"/>
    </source>
</evidence>
<feature type="compositionally biased region" description="Polar residues" evidence="1">
    <location>
        <begin position="481"/>
        <end position="503"/>
    </location>
</feature>
<reference evidence="2" key="1">
    <citation type="journal article" date="2020" name="Stud. Mycol.">
        <title>101 Dothideomycetes genomes: a test case for predicting lifestyles and emergence of pathogens.</title>
        <authorList>
            <person name="Haridas S."/>
            <person name="Albert R."/>
            <person name="Binder M."/>
            <person name="Bloem J."/>
            <person name="Labutti K."/>
            <person name="Salamov A."/>
            <person name="Andreopoulos B."/>
            <person name="Baker S."/>
            <person name="Barry K."/>
            <person name="Bills G."/>
            <person name="Bluhm B."/>
            <person name="Cannon C."/>
            <person name="Castanera R."/>
            <person name="Culley D."/>
            <person name="Daum C."/>
            <person name="Ezra D."/>
            <person name="Gonzalez J."/>
            <person name="Henrissat B."/>
            <person name="Kuo A."/>
            <person name="Liang C."/>
            <person name="Lipzen A."/>
            <person name="Lutzoni F."/>
            <person name="Magnuson J."/>
            <person name="Mondo S."/>
            <person name="Nolan M."/>
            <person name="Ohm R."/>
            <person name="Pangilinan J."/>
            <person name="Park H.-J."/>
            <person name="Ramirez L."/>
            <person name="Alfaro M."/>
            <person name="Sun H."/>
            <person name="Tritt A."/>
            <person name="Yoshinaga Y."/>
            <person name="Zwiers L.-H."/>
            <person name="Turgeon B."/>
            <person name="Goodwin S."/>
            <person name="Spatafora J."/>
            <person name="Crous P."/>
            <person name="Grigoriev I."/>
        </authorList>
    </citation>
    <scope>NUCLEOTIDE SEQUENCE</scope>
    <source>
        <strain evidence="2">ATCC 16933</strain>
    </source>
</reference>
<protein>
    <submittedName>
        <fullName evidence="2">Uncharacterized protein</fullName>
    </submittedName>
</protein>
<feature type="region of interest" description="Disordered" evidence="1">
    <location>
        <begin position="883"/>
        <end position="942"/>
    </location>
</feature>
<feature type="region of interest" description="Disordered" evidence="1">
    <location>
        <begin position="149"/>
        <end position="206"/>
    </location>
</feature>
<feature type="region of interest" description="Disordered" evidence="1">
    <location>
        <begin position="677"/>
        <end position="697"/>
    </location>
</feature>
<feature type="region of interest" description="Disordered" evidence="1">
    <location>
        <begin position="749"/>
        <end position="870"/>
    </location>
</feature>
<feature type="compositionally biased region" description="Basic and acidic residues" evidence="1">
    <location>
        <begin position="1393"/>
        <end position="1413"/>
    </location>
</feature>
<accession>A0A6A6NM86</accession>
<gene>
    <name evidence="2" type="ORF">BDY21DRAFT_358933</name>
</gene>
<feature type="region of interest" description="Disordered" evidence="1">
    <location>
        <begin position="713"/>
        <end position="737"/>
    </location>
</feature>
<proteinExistence type="predicted"/>
<feature type="region of interest" description="Disordered" evidence="1">
    <location>
        <begin position="2043"/>
        <end position="2067"/>
    </location>
</feature>
<feature type="compositionally biased region" description="Polar residues" evidence="1">
    <location>
        <begin position="921"/>
        <end position="933"/>
    </location>
</feature>
<feature type="compositionally biased region" description="Polar residues" evidence="1">
    <location>
        <begin position="791"/>
        <end position="801"/>
    </location>
</feature>
<feature type="compositionally biased region" description="Basic and acidic residues" evidence="1">
    <location>
        <begin position="464"/>
        <end position="480"/>
    </location>
</feature>
<feature type="region of interest" description="Disordered" evidence="1">
    <location>
        <begin position="618"/>
        <end position="652"/>
    </location>
</feature>
<name>A0A6A6NM86_9PEZI</name>
<feature type="compositionally biased region" description="Basic and acidic residues" evidence="1">
    <location>
        <begin position="761"/>
        <end position="775"/>
    </location>
</feature>
<evidence type="ECO:0000256" key="1">
    <source>
        <dbReference type="SAM" id="MobiDB-lite"/>
    </source>
</evidence>